<feature type="domain" description="DUF4283" evidence="2">
    <location>
        <begin position="16"/>
        <end position="97"/>
    </location>
</feature>
<dbReference type="InterPro" id="IPR040256">
    <property type="entry name" value="At4g02000-like"/>
</dbReference>
<dbReference type="AlphaFoldDB" id="A0A1J6JBG3"/>
<evidence type="ECO:0000256" key="1">
    <source>
        <dbReference type="SAM" id="MobiDB-lite"/>
    </source>
</evidence>
<keyword evidence="4" id="KW-1185">Reference proteome</keyword>
<feature type="compositionally biased region" description="Polar residues" evidence="1">
    <location>
        <begin position="272"/>
        <end position="282"/>
    </location>
</feature>
<dbReference type="EMBL" id="MJEQ01037185">
    <property type="protein sequence ID" value="OIT04497.1"/>
    <property type="molecule type" value="Genomic_DNA"/>
</dbReference>
<dbReference type="Gramene" id="OIT04497">
    <property type="protein sequence ID" value="OIT04497"/>
    <property type="gene ID" value="A4A49_17550"/>
</dbReference>
<dbReference type="PANTHER" id="PTHR31286:SF164">
    <property type="entry name" value="ZINC FINGER, CCHC-TYPE"/>
    <property type="match status" value="1"/>
</dbReference>
<proteinExistence type="predicted"/>
<organism evidence="3 4">
    <name type="scientific">Nicotiana attenuata</name>
    <name type="common">Coyote tobacco</name>
    <dbReference type="NCBI Taxonomy" id="49451"/>
    <lineage>
        <taxon>Eukaryota</taxon>
        <taxon>Viridiplantae</taxon>
        <taxon>Streptophyta</taxon>
        <taxon>Embryophyta</taxon>
        <taxon>Tracheophyta</taxon>
        <taxon>Spermatophyta</taxon>
        <taxon>Magnoliopsida</taxon>
        <taxon>eudicotyledons</taxon>
        <taxon>Gunneridae</taxon>
        <taxon>Pentapetalae</taxon>
        <taxon>asterids</taxon>
        <taxon>lamiids</taxon>
        <taxon>Solanales</taxon>
        <taxon>Solanaceae</taxon>
        <taxon>Nicotianoideae</taxon>
        <taxon>Nicotianeae</taxon>
        <taxon>Nicotiana</taxon>
    </lineage>
</organism>
<evidence type="ECO:0000313" key="4">
    <source>
        <dbReference type="Proteomes" id="UP000187609"/>
    </source>
</evidence>
<name>A0A1J6JBG3_NICAT</name>
<accession>A0A1J6JBG3</accession>
<dbReference type="PANTHER" id="PTHR31286">
    <property type="entry name" value="GLYCINE-RICH CELL WALL STRUCTURAL PROTEIN 1.8-LIKE"/>
    <property type="match status" value="1"/>
</dbReference>
<feature type="region of interest" description="Disordered" evidence="1">
    <location>
        <begin position="221"/>
        <end position="282"/>
    </location>
</feature>
<evidence type="ECO:0000259" key="2">
    <source>
        <dbReference type="Pfam" id="PF14111"/>
    </source>
</evidence>
<protein>
    <recommendedName>
        <fullName evidence="2">DUF4283 domain-containing protein</fullName>
    </recommendedName>
</protein>
<reference evidence="3" key="1">
    <citation type="submission" date="2016-11" db="EMBL/GenBank/DDBJ databases">
        <title>The genome of Nicotiana attenuata.</title>
        <authorList>
            <person name="Xu S."/>
            <person name="Brockmoeller T."/>
            <person name="Gaquerel E."/>
            <person name="Navarro A."/>
            <person name="Kuhl H."/>
            <person name="Gase K."/>
            <person name="Ling Z."/>
            <person name="Zhou W."/>
            <person name="Kreitzer C."/>
            <person name="Stanke M."/>
            <person name="Tang H."/>
            <person name="Lyons E."/>
            <person name="Pandey P."/>
            <person name="Pandey S.P."/>
            <person name="Timmermann B."/>
            <person name="Baldwin I.T."/>
        </authorList>
    </citation>
    <scope>NUCLEOTIDE SEQUENCE [LARGE SCALE GENOMIC DNA]</scope>
    <source>
        <strain evidence="3">UT</strain>
    </source>
</reference>
<dbReference type="InterPro" id="IPR025558">
    <property type="entry name" value="DUF4283"/>
</dbReference>
<evidence type="ECO:0000313" key="3">
    <source>
        <dbReference type="EMBL" id="OIT04497.1"/>
    </source>
</evidence>
<dbReference type="Proteomes" id="UP000187609">
    <property type="component" value="Unassembled WGS sequence"/>
</dbReference>
<gene>
    <name evidence="3" type="ORF">A4A49_17550</name>
</gene>
<sequence>MPAVIFKAKDYYGIMAEECKRTIVGRFLKPRPQIDRIRSSFREQFSMKGSVKIGVYDNIIDFTTEEDFKSIWYRRVIEIEGKQMWLQKWSPNFKPKEDSPIVPVWVLLPGLLFNMHNWHYVKQVLSSVGTPLTLDVATYGKTRPSMAKVRVEIDLLKSQLESIWVGSEDEDSSLKGFVQKLEYEGIPKYCKHCTKLGHNMMNCRFLVKKSMIETTKDIGNQNVDNSAIAGPSGKDNIEKKANELGHQRQTEKDGSKRKDDPIFAKEVKDTTVNENLQTTEQP</sequence>
<feature type="compositionally biased region" description="Basic and acidic residues" evidence="1">
    <location>
        <begin position="235"/>
        <end position="271"/>
    </location>
</feature>
<dbReference type="OMA" id="MAWIRFL"/>
<dbReference type="Pfam" id="PF14111">
    <property type="entry name" value="DUF4283"/>
    <property type="match status" value="1"/>
</dbReference>
<comment type="caution">
    <text evidence="3">The sequence shown here is derived from an EMBL/GenBank/DDBJ whole genome shotgun (WGS) entry which is preliminary data.</text>
</comment>